<dbReference type="STRING" id="192903.SAMN04488513_101850"/>
<name>A0A1M6CRQ5_9FLAO</name>
<dbReference type="Proteomes" id="UP000184543">
    <property type="component" value="Unassembled WGS sequence"/>
</dbReference>
<keyword evidence="3" id="KW-1185">Reference proteome</keyword>
<sequence length="154" mass="17992">MDYKADSPEAYIEQLPPGRQEVVSKIRKTILDNLPEGFHEQINYGMLGYVVPHSIYPNGYHCDPKLPLPFMNLASQKNFVALYHSGIYADPDLYDWFVNEYPKHCKRKLDMGKSCIRLRSMTDIPYALIAELCRKMTVTDWIQRYENTTKPKNK</sequence>
<proteinExistence type="predicted"/>
<reference evidence="3" key="1">
    <citation type="submission" date="2016-11" db="EMBL/GenBank/DDBJ databases">
        <authorList>
            <person name="Varghese N."/>
            <person name="Submissions S."/>
        </authorList>
    </citation>
    <scope>NUCLEOTIDE SEQUENCE [LARGE SCALE GENOMIC DNA]</scope>
    <source>
        <strain evidence="3">DSM 19858</strain>
    </source>
</reference>
<dbReference type="AlphaFoldDB" id="A0A1M6CRQ5"/>
<dbReference type="OrthoDB" id="9813231at2"/>
<dbReference type="SUPFAM" id="SSF159888">
    <property type="entry name" value="YdhG-like"/>
    <property type="match status" value="1"/>
</dbReference>
<gene>
    <name evidence="2" type="ORF">SAMN04488513_101850</name>
</gene>
<dbReference type="InterPro" id="IPR014922">
    <property type="entry name" value="YdhG-like"/>
</dbReference>
<dbReference type="RefSeq" id="WP_072988948.1">
    <property type="nucleotide sequence ID" value="NZ_FQYU01000001.1"/>
</dbReference>
<evidence type="ECO:0000259" key="1">
    <source>
        <dbReference type="Pfam" id="PF08818"/>
    </source>
</evidence>
<dbReference type="Pfam" id="PF08818">
    <property type="entry name" value="DUF1801"/>
    <property type="match status" value="1"/>
</dbReference>
<feature type="domain" description="YdhG-like" evidence="1">
    <location>
        <begin position="19"/>
        <end position="135"/>
    </location>
</feature>
<protein>
    <recommendedName>
        <fullName evidence="1">YdhG-like domain-containing protein</fullName>
    </recommendedName>
</protein>
<dbReference type="EMBL" id="FQYU01000001">
    <property type="protein sequence ID" value="SHI63543.1"/>
    <property type="molecule type" value="Genomic_DNA"/>
</dbReference>
<dbReference type="Gene3D" id="3.90.1150.200">
    <property type="match status" value="1"/>
</dbReference>
<accession>A0A1M6CRQ5</accession>
<organism evidence="2 3">
    <name type="scientific">Pseudozobellia thermophila</name>
    <dbReference type="NCBI Taxonomy" id="192903"/>
    <lineage>
        <taxon>Bacteria</taxon>
        <taxon>Pseudomonadati</taxon>
        <taxon>Bacteroidota</taxon>
        <taxon>Flavobacteriia</taxon>
        <taxon>Flavobacteriales</taxon>
        <taxon>Flavobacteriaceae</taxon>
        <taxon>Pseudozobellia</taxon>
    </lineage>
</organism>
<evidence type="ECO:0000313" key="3">
    <source>
        <dbReference type="Proteomes" id="UP000184543"/>
    </source>
</evidence>
<evidence type="ECO:0000313" key="2">
    <source>
        <dbReference type="EMBL" id="SHI63543.1"/>
    </source>
</evidence>